<comment type="catalytic activity">
    <reaction evidence="6 9">
        <text>L-proline + NADP(+) = (S)-1-pyrroline-5-carboxylate + NADPH + 2 H(+)</text>
        <dbReference type="Rhea" id="RHEA:14109"/>
        <dbReference type="ChEBI" id="CHEBI:15378"/>
        <dbReference type="ChEBI" id="CHEBI:17388"/>
        <dbReference type="ChEBI" id="CHEBI:57783"/>
        <dbReference type="ChEBI" id="CHEBI:58349"/>
        <dbReference type="ChEBI" id="CHEBI:60039"/>
        <dbReference type="EC" id="1.5.1.2"/>
    </reaction>
</comment>
<dbReference type="FunFam" id="1.10.3730.10:FF:000001">
    <property type="entry name" value="Pyrroline-5-carboxylate reductase"/>
    <property type="match status" value="1"/>
</dbReference>
<comment type="similarity">
    <text evidence="1 6 9">Belongs to the pyrroline-5-carboxylate reductase family.</text>
</comment>
<dbReference type="GO" id="GO:0005737">
    <property type="term" value="C:cytoplasm"/>
    <property type="evidence" value="ECO:0007669"/>
    <property type="project" value="UniProtKB-SubCell"/>
</dbReference>
<dbReference type="GO" id="GO:0004735">
    <property type="term" value="F:pyrroline-5-carboxylate reductase activity"/>
    <property type="evidence" value="ECO:0007669"/>
    <property type="project" value="UniProtKB-UniRule"/>
</dbReference>
<dbReference type="PROSITE" id="PS00521">
    <property type="entry name" value="P5CR"/>
    <property type="match status" value="1"/>
</dbReference>
<dbReference type="PANTHER" id="PTHR11645:SF0">
    <property type="entry name" value="PYRROLINE-5-CARBOXYLATE REDUCTASE 3"/>
    <property type="match status" value="1"/>
</dbReference>
<comment type="catalytic activity">
    <reaction evidence="6">
        <text>L-proline + NAD(+) = (S)-1-pyrroline-5-carboxylate + NADH + 2 H(+)</text>
        <dbReference type="Rhea" id="RHEA:14105"/>
        <dbReference type="ChEBI" id="CHEBI:15378"/>
        <dbReference type="ChEBI" id="CHEBI:17388"/>
        <dbReference type="ChEBI" id="CHEBI:57540"/>
        <dbReference type="ChEBI" id="CHEBI:57945"/>
        <dbReference type="ChEBI" id="CHEBI:60039"/>
        <dbReference type="EC" id="1.5.1.2"/>
    </reaction>
</comment>
<comment type="function">
    <text evidence="5 6">Catalyzes the reduction of 1-pyrroline-5-carboxylate (PCA) to L-proline.</text>
</comment>
<dbReference type="InterPro" id="IPR008927">
    <property type="entry name" value="6-PGluconate_DH-like_C_sf"/>
</dbReference>
<evidence type="ECO:0000256" key="3">
    <source>
        <dbReference type="ARBA" id="ARBA00022857"/>
    </source>
</evidence>
<dbReference type="EMBL" id="JXKH01000006">
    <property type="protein sequence ID" value="OJG17873.1"/>
    <property type="molecule type" value="Genomic_DNA"/>
</dbReference>
<comment type="pathway">
    <text evidence="6 9">Amino-acid biosynthesis; L-proline biosynthesis; L-proline from L-glutamate 5-semialdehyde: step 1/1.</text>
</comment>
<dbReference type="EC" id="1.5.1.2" evidence="6 7"/>
<dbReference type="Gene3D" id="3.40.50.720">
    <property type="entry name" value="NAD(P)-binding Rossmann-like Domain"/>
    <property type="match status" value="1"/>
</dbReference>
<sequence>MKIGFIGTGNMASAIIDGLLAKGPADIWISGSSFARSQEYAATRPVHAAASHEELAANCDIVILAVKPAIIPQVLGSLASAQALMVSIAAGVTLGQLKAAAPQFAYIRVMPNVNAVVGEGTAAICGDETVAPQQLATVTGIFESVGRVYPLAEKDFSTFIGIAGSAPAFVYMFIDALARAAVLHGLPKKTATEIAAHAVLGSGKMVLAGTDSPWDLVDKVSSPGGTTVAGVVSLERSGLVATVIDAVSATIAKDQEMQ</sequence>
<dbReference type="Pfam" id="PF03807">
    <property type="entry name" value="F420_oxidored"/>
    <property type="match status" value="1"/>
</dbReference>
<keyword evidence="6 9" id="KW-0028">Amino-acid biosynthesis</keyword>
<keyword evidence="3 6" id="KW-0521">NADP</keyword>
<keyword evidence="13" id="KW-1185">Reference proteome</keyword>
<protein>
    <recommendedName>
        <fullName evidence="6 7">Pyrroline-5-carboxylate reductase</fullName>
        <shortName evidence="6">P5C reductase</shortName>
        <shortName evidence="6">P5CR</shortName>
        <ecNumber evidence="6 7">1.5.1.2</ecNumber>
    </recommendedName>
    <alternativeName>
        <fullName evidence="6">PCA reductase</fullName>
    </alternativeName>
</protein>
<dbReference type="InterPro" id="IPR029036">
    <property type="entry name" value="P5CR_dimer"/>
</dbReference>
<dbReference type="SUPFAM" id="SSF48179">
    <property type="entry name" value="6-phosphogluconate dehydrogenase C-terminal domain-like"/>
    <property type="match status" value="1"/>
</dbReference>
<evidence type="ECO:0000259" key="10">
    <source>
        <dbReference type="Pfam" id="PF03807"/>
    </source>
</evidence>
<evidence type="ECO:0000256" key="8">
    <source>
        <dbReference type="PIRSR" id="PIRSR000193-1"/>
    </source>
</evidence>
<dbReference type="Gene3D" id="1.10.3730.10">
    <property type="entry name" value="ProC C-terminal domain-like"/>
    <property type="match status" value="1"/>
</dbReference>
<organism evidence="12 13">
    <name type="scientific">Enterococcus canis</name>
    <dbReference type="NCBI Taxonomy" id="214095"/>
    <lineage>
        <taxon>Bacteria</taxon>
        <taxon>Bacillati</taxon>
        <taxon>Bacillota</taxon>
        <taxon>Bacilli</taxon>
        <taxon>Lactobacillales</taxon>
        <taxon>Enterococcaceae</taxon>
        <taxon>Enterococcus</taxon>
    </lineage>
</organism>
<dbReference type="InterPro" id="IPR036291">
    <property type="entry name" value="NAD(P)-bd_dom_sf"/>
</dbReference>
<evidence type="ECO:0000313" key="12">
    <source>
        <dbReference type="EMBL" id="OJG17873.1"/>
    </source>
</evidence>
<dbReference type="NCBIfam" id="TIGR00112">
    <property type="entry name" value="proC"/>
    <property type="match status" value="1"/>
</dbReference>
<evidence type="ECO:0000259" key="11">
    <source>
        <dbReference type="Pfam" id="PF14748"/>
    </source>
</evidence>
<keyword evidence="2 6" id="KW-0641">Proline biosynthesis</keyword>
<accession>A0A1L8RDQ8</accession>
<feature type="binding site" evidence="8">
    <location>
        <begin position="65"/>
        <end position="68"/>
    </location>
    <ligand>
        <name>NADP(+)</name>
        <dbReference type="ChEBI" id="CHEBI:58349"/>
    </ligand>
</feature>
<dbReference type="STRING" id="214095.RU97_GL002419"/>
<evidence type="ECO:0000256" key="2">
    <source>
        <dbReference type="ARBA" id="ARBA00022650"/>
    </source>
</evidence>
<dbReference type="Proteomes" id="UP000181884">
    <property type="component" value="Unassembled WGS sequence"/>
</dbReference>
<dbReference type="SUPFAM" id="SSF51735">
    <property type="entry name" value="NAD(P)-binding Rossmann-fold domains"/>
    <property type="match status" value="1"/>
</dbReference>
<evidence type="ECO:0000256" key="9">
    <source>
        <dbReference type="RuleBase" id="RU003903"/>
    </source>
</evidence>
<dbReference type="Pfam" id="PF14748">
    <property type="entry name" value="P5CR_dimer"/>
    <property type="match status" value="1"/>
</dbReference>
<comment type="caution">
    <text evidence="12">The sequence shown here is derived from an EMBL/GenBank/DDBJ whole genome shotgun (WGS) entry which is preliminary data.</text>
</comment>
<evidence type="ECO:0000256" key="7">
    <source>
        <dbReference type="NCBIfam" id="TIGR00112"/>
    </source>
</evidence>
<dbReference type="UniPathway" id="UPA00098">
    <property type="reaction ID" value="UER00361"/>
</dbReference>
<dbReference type="RefSeq" id="WP_067395034.1">
    <property type="nucleotide sequence ID" value="NZ_JXKH01000006.1"/>
</dbReference>
<evidence type="ECO:0000256" key="5">
    <source>
        <dbReference type="ARBA" id="ARBA00058118"/>
    </source>
</evidence>
<dbReference type="HAMAP" id="MF_01925">
    <property type="entry name" value="P5C_reductase"/>
    <property type="match status" value="1"/>
</dbReference>
<evidence type="ECO:0000256" key="4">
    <source>
        <dbReference type="ARBA" id="ARBA00023002"/>
    </source>
</evidence>
<evidence type="ECO:0000256" key="6">
    <source>
        <dbReference type="HAMAP-Rule" id="MF_01925"/>
    </source>
</evidence>
<feature type="domain" description="Pyrroline-5-carboxylate reductase catalytic N-terminal" evidence="10">
    <location>
        <begin position="2"/>
        <end position="91"/>
    </location>
</feature>
<gene>
    <name evidence="6" type="primary">proC</name>
    <name evidence="12" type="ORF">RU97_GL002419</name>
</gene>
<feature type="binding site" evidence="8">
    <location>
        <begin position="6"/>
        <end position="11"/>
    </location>
    <ligand>
        <name>NADP(+)</name>
        <dbReference type="ChEBI" id="CHEBI:58349"/>
    </ligand>
</feature>
<dbReference type="InterPro" id="IPR028939">
    <property type="entry name" value="P5C_Rdtase_cat_N"/>
</dbReference>
<keyword evidence="4 6" id="KW-0560">Oxidoreductase</keyword>
<evidence type="ECO:0000256" key="1">
    <source>
        <dbReference type="ARBA" id="ARBA00005525"/>
    </source>
</evidence>
<comment type="subcellular location">
    <subcellularLocation>
        <location evidence="6">Cytoplasm</location>
    </subcellularLocation>
</comment>
<name>A0A1L8RDQ8_9ENTE</name>
<dbReference type="PIRSF" id="PIRSF000193">
    <property type="entry name" value="Pyrrol-5-carb_rd"/>
    <property type="match status" value="1"/>
</dbReference>
<feature type="domain" description="Pyrroline-5-carboxylate reductase dimerisation" evidence="11">
    <location>
        <begin position="153"/>
        <end position="257"/>
    </location>
</feature>
<reference evidence="12 13" key="1">
    <citation type="submission" date="2014-12" db="EMBL/GenBank/DDBJ databases">
        <title>Draft genome sequences of 29 type strains of Enterococci.</title>
        <authorList>
            <person name="Zhong Z."/>
            <person name="Sun Z."/>
            <person name="Liu W."/>
            <person name="Zhang W."/>
            <person name="Zhang H."/>
        </authorList>
    </citation>
    <scope>NUCLEOTIDE SEQUENCE [LARGE SCALE GENOMIC DNA]</scope>
    <source>
        <strain evidence="12 13">DSM 17029</strain>
    </source>
</reference>
<evidence type="ECO:0000313" key="13">
    <source>
        <dbReference type="Proteomes" id="UP000181884"/>
    </source>
</evidence>
<dbReference type="InterPro" id="IPR053790">
    <property type="entry name" value="P5CR-like_CS"/>
</dbReference>
<dbReference type="GO" id="GO:0055129">
    <property type="term" value="P:L-proline biosynthetic process"/>
    <property type="evidence" value="ECO:0007669"/>
    <property type="project" value="UniProtKB-UniRule"/>
</dbReference>
<dbReference type="AlphaFoldDB" id="A0A1L8RDQ8"/>
<proteinExistence type="inferred from homology"/>
<keyword evidence="6" id="KW-0963">Cytoplasm</keyword>
<dbReference type="PANTHER" id="PTHR11645">
    <property type="entry name" value="PYRROLINE-5-CARBOXYLATE REDUCTASE"/>
    <property type="match status" value="1"/>
</dbReference>
<dbReference type="InterPro" id="IPR000304">
    <property type="entry name" value="Pyrroline-COOH_reductase"/>
</dbReference>